<dbReference type="OrthoDB" id="956031at2"/>
<reference evidence="1 2" key="1">
    <citation type="journal article" date="2015" name="Sci. Rep.">
        <title>Unraveling adaptation of Pontibacter korlensis to radiation and infertility in desert through complete genome and comparative transcriptomic analysis.</title>
        <authorList>
            <person name="Dai J."/>
            <person name="Dai W."/>
            <person name="Qiu C."/>
            <person name="Yang Z."/>
            <person name="Zhang Y."/>
            <person name="Zhou M."/>
            <person name="Zhang L."/>
            <person name="Fang C."/>
            <person name="Gao Q."/>
            <person name="Yang Q."/>
            <person name="Li X."/>
            <person name="Wang Z."/>
            <person name="Wang Z."/>
            <person name="Jia Z."/>
            <person name="Chen X."/>
        </authorList>
    </citation>
    <scope>NUCLEOTIDE SEQUENCE [LARGE SCALE GENOMIC DNA]</scope>
    <source>
        <strain evidence="1 2">X14-1T</strain>
    </source>
</reference>
<keyword evidence="2" id="KW-1185">Reference proteome</keyword>
<dbReference type="KEGG" id="pko:PKOR_17520"/>
<evidence type="ECO:0000313" key="2">
    <source>
        <dbReference type="Proteomes" id="UP000033109"/>
    </source>
</evidence>
<dbReference type="AlphaFoldDB" id="A0A0E3UZ80"/>
<sequence>MNVYKSVSLEVSTGESHRRLLLRCRAKLNSIEFREGVVEALQHAEAHQIKQWLLDLREIGELDEEEEEWLQRYLFPCLMSKLGTGNYVAMVLSNRCYRNMEEQSGSFGLESYNEMVIIKVFCHLVDAESWLDGKEASQAS</sequence>
<name>A0A0E3UZ80_9BACT</name>
<evidence type="ECO:0000313" key="1">
    <source>
        <dbReference type="EMBL" id="AKD05792.1"/>
    </source>
</evidence>
<dbReference type="STRING" id="400092.PKOR_17520"/>
<dbReference type="RefSeq" id="WP_046314616.1">
    <property type="nucleotide sequence ID" value="NZ_CBCSCY010000013.1"/>
</dbReference>
<organism evidence="1 2">
    <name type="scientific">Pontibacter korlensis</name>
    <dbReference type="NCBI Taxonomy" id="400092"/>
    <lineage>
        <taxon>Bacteria</taxon>
        <taxon>Pseudomonadati</taxon>
        <taxon>Bacteroidota</taxon>
        <taxon>Cytophagia</taxon>
        <taxon>Cytophagales</taxon>
        <taxon>Hymenobacteraceae</taxon>
        <taxon>Pontibacter</taxon>
    </lineage>
</organism>
<dbReference type="Proteomes" id="UP000033109">
    <property type="component" value="Chromosome"/>
</dbReference>
<gene>
    <name evidence="1" type="ORF">PKOR_17520</name>
</gene>
<protein>
    <recommendedName>
        <fullName evidence="3">STAS/SEC14 domain-containing protein</fullName>
    </recommendedName>
</protein>
<dbReference type="EMBL" id="CP009621">
    <property type="protein sequence ID" value="AKD05792.1"/>
    <property type="molecule type" value="Genomic_DNA"/>
</dbReference>
<dbReference type="PATRIC" id="fig|400092.3.peg.3842"/>
<accession>A0A0E3UZ80</accession>
<evidence type="ECO:0008006" key="3">
    <source>
        <dbReference type="Google" id="ProtNLM"/>
    </source>
</evidence>
<proteinExistence type="predicted"/>
<dbReference type="HOGENOM" id="CLU_1833372_0_0_10"/>